<feature type="domain" description="Putative amidase" evidence="1">
    <location>
        <begin position="30"/>
        <end position="212"/>
    </location>
</feature>
<protein>
    <submittedName>
        <fullName evidence="2">Putative amidase domain protein</fullName>
    </submittedName>
</protein>
<dbReference type="PANTHER" id="PTHR40032">
    <property type="entry name" value="EXPORTED PROTEIN-RELATED"/>
    <property type="match status" value="1"/>
</dbReference>
<reference evidence="2 3" key="1">
    <citation type="journal article" date="2015" name="Infect. Genet. Evol.">
        <title>Genomic sequences of six botulinum neurotoxin-producing strains representing three clostridial species illustrate the mobility and diversity of botulinum neurotoxin genes.</title>
        <authorList>
            <person name="Smith T.J."/>
            <person name="Hill K.K."/>
            <person name="Xie G."/>
            <person name="Foley B.T."/>
            <person name="Williamson C.H."/>
            <person name="Foster J.T."/>
            <person name="Johnson S.L."/>
            <person name="Chertkov O."/>
            <person name="Teshima H."/>
            <person name="Gibbons H.S."/>
            <person name="Johnsky L.A."/>
            <person name="Karavis M.A."/>
            <person name="Smith L.A."/>
        </authorList>
    </citation>
    <scope>NUCLEOTIDE SEQUENCE [LARGE SCALE GENOMIC DNA]</scope>
    <source>
        <strain evidence="2 3">CDC 2741</strain>
    </source>
</reference>
<comment type="caution">
    <text evidence="2">The sequence shown here is derived from an EMBL/GenBank/DDBJ whole genome shotgun (WGS) entry which is preliminary data.</text>
</comment>
<proteinExistence type="predicted"/>
<dbReference type="STRING" id="29341.RSJ17_01850"/>
<dbReference type="PANTHER" id="PTHR40032:SF1">
    <property type="entry name" value="EXPORTED PROTEIN"/>
    <property type="match status" value="1"/>
</dbReference>
<evidence type="ECO:0000259" key="1">
    <source>
        <dbReference type="Pfam" id="PF12671"/>
    </source>
</evidence>
<dbReference type="InterPro" id="IPR024301">
    <property type="entry name" value="Amidase_6"/>
</dbReference>
<evidence type="ECO:0000313" key="3">
    <source>
        <dbReference type="Proteomes" id="UP000031366"/>
    </source>
</evidence>
<keyword evidence="3" id="KW-1185">Reference proteome</keyword>
<name>A0A0C1TZH3_9CLOT</name>
<dbReference type="EMBL" id="AYSO01000018">
    <property type="protein sequence ID" value="KIE46019.1"/>
    <property type="molecule type" value="Genomic_DNA"/>
</dbReference>
<gene>
    <name evidence="2" type="ORF">U732_2285</name>
</gene>
<accession>A0A0C1TZH3</accession>
<dbReference type="Pfam" id="PF12671">
    <property type="entry name" value="Amidase_6"/>
    <property type="match status" value="1"/>
</dbReference>
<evidence type="ECO:0000313" key="2">
    <source>
        <dbReference type="EMBL" id="KIE46019.1"/>
    </source>
</evidence>
<dbReference type="Proteomes" id="UP000031366">
    <property type="component" value="Unassembled WGS sequence"/>
</dbReference>
<sequence length="217" mass="25481">MSFRNMARKIKKNIINPLLNDEKSNKRAGKYNREAAKAYAEMHAESPNNKYPLFKGDDCTNFVSQVLAAGGMRNIGQDYGSYQSWFCYTNDEKQLKKISLSWRSARYFKRYWGDENGFGQNAAKVFKKMTVLEALNDFNSLYDFLEIGDVVQYGDPQNYNHPYHSQVIHAKEYNLVLGQNDLFMAQHSVNRKDVSLYDYLKLLQNKEIRYIYIYHIE</sequence>
<dbReference type="AlphaFoldDB" id="A0A0C1TZH3"/>
<organism evidence="2 3">
    <name type="scientific">Clostridium argentinense CDC 2741</name>
    <dbReference type="NCBI Taxonomy" id="1418104"/>
    <lineage>
        <taxon>Bacteria</taxon>
        <taxon>Bacillati</taxon>
        <taxon>Bacillota</taxon>
        <taxon>Clostridia</taxon>
        <taxon>Eubacteriales</taxon>
        <taxon>Clostridiaceae</taxon>
        <taxon>Clostridium</taxon>
    </lineage>
</organism>